<dbReference type="GO" id="GO:0005634">
    <property type="term" value="C:nucleus"/>
    <property type="evidence" value="ECO:0007669"/>
    <property type="project" value="TreeGrafter"/>
</dbReference>
<dbReference type="Gene3D" id="3.40.50.620">
    <property type="entry name" value="HUPs"/>
    <property type="match status" value="1"/>
</dbReference>
<name>A0A9D4TXU9_CHLVU</name>
<dbReference type="Proteomes" id="UP001055712">
    <property type="component" value="Unassembled WGS sequence"/>
</dbReference>
<sequence length="390" mass="42362">MDPGVEETVERIHSSTVRIVVYLGGGASQAVGWLLAVPGASRTVLDMRIPYSRASMADMLGAVPQSYTSADTAQAMARAAYRQAVKLSPFGTDVVGVGCTCALATDRVKQGEHKAFFTTYNGTQQRSFALVLAKNTRSRWGEDTVVSKVLVKAVAESMGLSTQVLELGLVSEGSGADSFQVDTKAIEIDDILRDMLNGRVNTVEFSGGNVYVDSPRPGRIYLPGSFNPLHDGHKEMLEAATRLRPSMEGAFELSIGNADKGLLSLEEIKRRVSQFTASGLPLVVTQAPLFTQKADLFRQSVFVVGYDTAERLVRPEYYGTDQAMLLQFAKLRHEGCSFLVAGRRDSEGRFRTLADLVMPEMLPQGGLFEEIPASEFRADISSTELRTAAT</sequence>
<reference evidence="2" key="2">
    <citation type="submission" date="2020-11" db="EMBL/GenBank/DDBJ databases">
        <authorList>
            <person name="Cecchin M."/>
            <person name="Marcolungo L."/>
            <person name="Rossato M."/>
            <person name="Girolomoni L."/>
            <person name="Cosentino E."/>
            <person name="Cuine S."/>
            <person name="Li-Beisson Y."/>
            <person name="Delledonne M."/>
            <person name="Ballottari M."/>
        </authorList>
    </citation>
    <scope>NUCLEOTIDE SEQUENCE</scope>
    <source>
        <strain evidence="2">211/11P</strain>
        <tissue evidence="2">Whole cell</tissue>
    </source>
</reference>
<comment type="caution">
    <text evidence="2">The sequence shown here is derived from an EMBL/GenBank/DDBJ whole genome shotgun (WGS) entry which is preliminary data.</text>
</comment>
<dbReference type="AlphaFoldDB" id="A0A9D4TXU9"/>
<protein>
    <recommendedName>
        <fullName evidence="1">Cytidyltransferase-like domain-containing protein</fullName>
    </recommendedName>
</protein>
<evidence type="ECO:0000313" key="3">
    <source>
        <dbReference type="Proteomes" id="UP001055712"/>
    </source>
</evidence>
<evidence type="ECO:0000259" key="1">
    <source>
        <dbReference type="Pfam" id="PF01467"/>
    </source>
</evidence>
<dbReference type="GO" id="GO:0005737">
    <property type="term" value="C:cytoplasm"/>
    <property type="evidence" value="ECO:0007669"/>
    <property type="project" value="TreeGrafter"/>
</dbReference>
<dbReference type="OrthoDB" id="5591297at2759"/>
<dbReference type="GO" id="GO:0016887">
    <property type="term" value="F:ATP hydrolysis activity"/>
    <property type="evidence" value="ECO:0007669"/>
    <property type="project" value="TreeGrafter"/>
</dbReference>
<evidence type="ECO:0000313" key="2">
    <source>
        <dbReference type="EMBL" id="KAI3437717.1"/>
    </source>
</evidence>
<dbReference type="InterPro" id="IPR004821">
    <property type="entry name" value="Cyt_trans-like"/>
</dbReference>
<dbReference type="SUPFAM" id="SSF52374">
    <property type="entry name" value="Nucleotidylyl transferase"/>
    <property type="match status" value="1"/>
</dbReference>
<reference evidence="2" key="1">
    <citation type="journal article" date="2019" name="Plant J.">
        <title>Chlorella vulgaris genome assembly and annotation reveals the molecular basis for metabolic acclimation to high light conditions.</title>
        <authorList>
            <person name="Cecchin M."/>
            <person name="Marcolungo L."/>
            <person name="Rossato M."/>
            <person name="Girolomoni L."/>
            <person name="Cosentino E."/>
            <person name="Cuine S."/>
            <person name="Li-Beisson Y."/>
            <person name="Delledonne M."/>
            <person name="Ballottari M."/>
        </authorList>
    </citation>
    <scope>NUCLEOTIDE SEQUENCE</scope>
    <source>
        <strain evidence="2">211/11P</strain>
    </source>
</reference>
<keyword evidence="3" id="KW-1185">Reference proteome</keyword>
<dbReference type="EMBL" id="SIDB01000001">
    <property type="protein sequence ID" value="KAI3437717.1"/>
    <property type="molecule type" value="Genomic_DNA"/>
</dbReference>
<accession>A0A9D4TXU9</accession>
<feature type="domain" description="Cytidyltransferase-like" evidence="1">
    <location>
        <begin position="222"/>
        <end position="387"/>
    </location>
</feature>
<dbReference type="Pfam" id="PF01467">
    <property type="entry name" value="CTP_transf_like"/>
    <property type="match status" value="1"/>
</dbReference>
<dbReference type="GO" id="GO:0000309">
    <property type="term" value="F:nicotinamide-nucleotide adenylyltransferase activity"/>
    <property type="evidence" value="ECO:0007669"/>
    <property type="project" value="TreeGrafter"/>
</dbReference>
<organism evidence="2 3">
    <name type="scientific">Chlorella vulgaris</name>
    <name type="common">Green alga</name>
    <dbReference type="NCBI Taxonomy" id="3077"/>
    <lineage>
        <taxon>Eukaryota</taxon>
        <taxon>Viridiplantae</taxon>
        <taxon>Chlorophyta</taxon>
        <taxon>core chlorophytes</taxon>
        <taxon>Trebouxiophyceae</taxon>
        <taxon>Chlorellales</taxon>
        <taxon>Chlorellaceae</taxon>
        <taxon>Chlorella clade</taxon>
        <taxon>Chlorella</taxon>
    </lineage>
</organism>
<gene>
    <name evidence="2" type="ORF">D9Q98_000165</name>
</gene>
<proteinExistence type="predicted"/>
<dbReference type="InterPro" id="IPR014729">
    <property type="entry name" value="Rossmann-like_a/b/a_fold"/>
</dbReference>
<dbReference type="PANTHER" id="PTHR31285">
    <property type="entry name" value="NICOTINAMIDE MONONUCLEOTIDE ADENYLYLTRANSFERASE"/>
    <property type="match status" value="1"/>
</dbReference>
<dbReference type="PANTHER" id="PTHR31285:SF0">
    <property type="entry name" value="NICOTINAMIDE MONONUCLEOTIDE ADENYLYLTRANSFERASE"/>
    <property type="match status" value="1"/>
</dbReference>